<dbReference type="Proteomes" id="UP001244427">
    <property type="component" value="Unassembled WGS sequence"/>
</dbReference>
<name>A0AAW8EUA9_9MICO</name>
<feature type="transmembrane region" description="Helical" evidence="3">
    <location>
        <begin position="18"/>
        <end position="40"/>
    </location>
</feature>
<feature type="compositionally biased region" description="Low complexity" evidence="2">
    <location>
        <begin position="50"/>
        <end position="69"/>
    </location>
</feature>
<protein>
    <recommendedName>
        <fullName evidence="6">DUF4352 domain-containing protein</fullName>
    </recommendedName>
</protein>
<dbReference type="InterPro" id="IPR029050">
    <property type="entry name" value="Immunoprotect_excell_Ig-like"/>
</dbReference>
<evidence type="ECO:0000313" key="5">
    <source>
        <dbReference type="Proteomes" id="UP001244427"/>
    </source>
</evidence>
<dbReference type="EMBL" id="JAUSXV010000001">
    <property type="protein sequence ID" value="MDQ0646863.1"/>
    <property type="molecule type" value="Genomic_DNA"/>
</dbReference>
<dbReference type="Gene3D" id="2.60.40.1240">
    <property type="match status" value="1"/>
</dbReference>
<reference evidence="4 5" key="1">
    <citation type="submission" date="2023-07" db="EMBL/GenBank/DDBJ databases">
        <title>Comparative genomics of wheat-associated soil bacteria to identify genetic determinants of phenazine resistance.</title>
        <authorList>
            <person name="Mouncey N."/>
        </authorList>
    </citation>
    <scope>NUCLEOTIDE SEQUENCE [LARGE SCALE GENOMIC DNA]</scope>
    <source>
        <strain evidence="4 5">W4I9-1</strain>
    </source>
</reference>
<keyword evidence="3" id="KW-1133">Transmembrane helix</keyword>
<evidence type="ECO:0000256" key="3">
    <source>
        <dbReference type="SAM" id="Phobius"/>
    </source>
</evidence>
<sequence length="216" mass="21684">MSMVEASNGSGRSPRRRIWLWAGIALALAVVVAIIVYVALTSGNGDETDPGAGPSSSATPTAPSGDADPSAPPTPDPAATPGTMPELAPVSPDAPADNGEGLVARISAMKAVDGEAVQAGEIGGPAVQFTLSITNDTDEAIDLGLIAVNAYIGEARTPAGGLVRPGGAPFEGTLKAGDSAEGVYVYTIPEDERGDVTLTIDYRAGQPAFVFRGPVG</sequence>
<evidence type="ECO:0008006" key="6">
    <source>
        <dbReference type="Google" id="ProtNLM"/>
    </source>
</evidence>
<keyword evidence="3" id="KW-0472">Membrane</keyword>
<evidence type="ECO:0000256" key="2">
    <source>
        <dbReference type="SAM" id="MobiDB-lite"/>
    </source>
</evidence>
<gene>
    <name evidence="4" type="ORF">QFZ53_001059</name>
</gene>
<keyword evidence="1" id="KW-0732">Signal</keyword>
<proteinExistence type="predicted"/>
<dbReference type="RefSeq" id="WP_307294337.1">
    <property type="nucleotide sequence ID" value="NZ_JAUSXV010000001.1"/>
</dbReference>
<dbReference type="AlphaFoldDB" id="A0AAW8EUA9"/>
<comment type="caution">
    <text evidence="4">The sequence shown here is derived from an EMBL/GenBank/DDBJ whole genome shotgun (WGS) entry which is preliminary data.</text>
</comment>
<keyword evidence="3" id="KW-0812">Transmembrane</keyword>
<evidence type="ECO:0000313" key="4">
    <source>
        <dbReference type="EMBL" id="MDQ0646863.1"/>
    </source>
</evidence>
<feature type="region of interest" description="Disordered" evidence="2">
    <location>
        <begin position="45"/>
        <end position="99"/>
    </location>
</feature>
<keyword evidence="5" id="KW-1185">Reference proteome</keyword>
<accession>A0AAW8EUA9</accession>
<organism evidence="4 5">
    <name type="scientific">Microbacterium natoriense</name>
    <dbReference type="NCBI Taxonomy" id="284570"/>
    <lineage>
        <taxon>Bacteria</taxon>
        <taxon>Bacillati</taxon>
        <taxon>Actinomycetota</taxon>
        <taxon>Actinomycetes</taxon>
        <taxon>Micrococcales</taxon>
        <taxon>Microbacteriaceae</taxon>
        <taxon>Microbacterium</taxon>
    </lineage>
</organism>
<evidence type="ECO:0000256" key="1">
    <source>
        <dbReference type="ARBA" id="ARBA00022729"/>
    </source>
</evidence>